<dbReference type="InterPro" id="IPR022185">
    <property type="entry name" value="DUF3712"/>
</dbReference>
<keyword evidence="4" id="KW-1185">Reference proteome</keyword>
<keyword evidence="2" id="KW-0472">Membrane</keyword>
<evidence type="ECO:0000313" key="4">
    <source>
        <dbReference type="Proteomes" id="UP000250266"/>
    </source>
</evidence>
<sequence length="402" mass="43885">MNRALLGAGWAKGKEREREKEPETRESVGSVEKIEDITTVQEAPKEKLNWKRRFWKHCRKFWYCYLLMFVVGAAVGFPILFLVIFPAIAQHLVNTAALPIHSAMMLNPTQNSILYSMVASVKVPKPFTVRLEPFTLSLFRSETLPHIIPYMKVTLPSMKLHGNATVRLDNQTATILNQPEFEAFLTNAVNSETFTMHARGETNAYIGKLKAHLKLDKSISLNGLNTLKGFSIDNARAVLPPDSDGTNLVGNITLPNASLVTLALGNLTLNLKVNSTLIGTASLQNVLLRPGNNTLSTRATIDLKALLMNIEPIITAESNYLRNGNVAVEASGNQTVYNGVHIDYFESVLNNLTVQAQMPVSSILISSLNGLLGIGGEGLQSLASLDEAGFTSLLGVLVGKGF</sequence>
<feature type="transmembrane region" description="Helical" evidence="2">
    <location>
        <begin position="61"/>
        <end position="85"/>
    </location>
</feature>
<name>A0A8E2JEJ5_9PEZI</name>
<protein>
    <submittedName>
        <fullName evidence="3">Uncharacterized protein</fullName>
    </submittedName>
</protein>
<dbReference type="Pfam" id="PF12505">
    <property type="entry name" value="DUF3712"/>
    <property type="match status" value="1"/>
</dbReference>
<feature type="compositionally biased region" description="Basic and acidic residues" evidence="1">
    <location>
        <begin position="12"/>
        <end position="29"/>
    </location>
</feature>
<gene>
    <name evidence="3" type="ORF">K432DRAFT_354827</name>
</gene>
<feature type="region of interest" description="Disordered" evidence="1">
    <location>
        <begin position="1"/>
        <end position="29"/>
    </location>
</feature>
<evidence type="ECO:0000256" key="2">
    <source>
        <dbReference type="SAM" id="Phobius"/>
    </source>
</evidence>
<dbReference type="AlphaFoldDB" id="A0A8E2JEJ5"/>
<keyword evidence="2" id="KW-0812">Transmembrane</keyword>
<dbReference type="OrthoDB" id="10039566at2759"/>
<evidence type="ECO:0000256" key="1">
    <source>
        <dbReference type="SAM" id="MobiDB-lite"/>
    </source>
</evidence>
<proteinExistence type="predicted"/>
<accession>A0A8E2JEJ5</accession>
<dbReference type="PANTHER" id="PTHR35895:SF2">
    <property type="match status" value="1"/>
</dbReference>
<organism evidence="3 4">
    <name type="scientific">Lepidopterella palustris CBS 459.81</name>
    <dbReference type="NCBI Taxonomy" id="1314670"/>
    <lineage>
        <taxon>Eukaryota</taxon>
        <taxon>Fungi</taxon>
        <taxon>Dikarya</taxon>
        <taxon>Ascomycota</taxon>
        <taxon>Pezizomycotina</taxon>
        <taxon>Dothideomycetes</taxon>
        <taxon>Pleosporomycetidae</taxon>
        <taxon>Mytilinidiales</taxon>
        <taxon>Argynnaceae</taxon>
        <taxon>Lepidopterella</taxon>
    </lineage>
</organism>
<evidence type="ECO:0000313" key="3">
    <source>
        <dbReference type="EMBL" id="OCK79487.1"/>
    </source>
</evidence>
<keyword evidence="2" id="KW-1133">Transmembrane helix</keyword>
<dbReference type="Proteomes" id="UP000250266">
    <property type="component" value="Unassembled WGS sequence"/>
</dbReference>
<dbReference type="InterPro" id="IPR046368">
    <property type="entry name" value="Tag1"/>
</dbReference>
<dbReference type="GO" id="GO:0000329">
    <property type="term" value="C:fungal-type vacuole membrane"/>
    <property type="evidence" value="ECO:0007669"/>
    <property type="project" value="InterPro"/>
</dbReference>
<dbReference type="PANTHER" id="PTHR35895">
    <property type="entry name" value="CHROMOSOME 16, WHOLE GENOME SHOTGUN SEQUENCE"/>
    <property type="match status" value="1"/>
</dbReference>
<dbReference type="EMBL" id="KV745003">
    <property type="protein sequence ID" value="OCK79487.1"/>
    <property type="molecule type" value="Genomic_DNA"/>
</dbReference>
<reference evidence="3 4" key="1">
    <citation type="journal article" date="2016" name="Nat. Commun.">
        <title>Ectomycorrhizal ecology is imprinted in the genome of the dominant symbiotic fungus Cenococcum geophilum.</title>
        <authorList>
            <consortium name="DOE Joint Genome Institute"/>
            <person name="Peter M."/>
            <person name="Kohler A."/>
            <person name="Ohm R.A."/>
            <person name="Kuo A."/>
            <person name="Krutzmann J."/>
            <person name="Morin E."/>
            <person name="Arend M."/>
            <person name="Barry K.W."/>
            <person name="Binder M."/>
            <person name="Choi C."/>
            <person name="Clum A."/>
            <person name="Copeland A."/>
            <person name="Grisel N."/>
            <person name="Haridas S."/>
            <person name="Kipfer T."/>
            <person name="LaButti K."/>
            <person name="Lindquist E."/>
            <person name="Lipzen A."/>
            <person name="Maire R."/>
            <person name="Meier B."/>
            <person name="Mihaltcheva S."/>
            <person name="Molinier V."/>
            <person name="Murat C."/>
            <person name="Poggeler S."/>
            <person name="Quandt C.A."/>
            <person name="Sperisen C."/>
            <person name="Tritt A."/>
            <person name="Tisserant E."/>
            <person name="Crous P.W."/>
            <person name="Henrissat B."/>
            <person name="Nehls U."/>
            <person name="Egli S."/>
            <person name="Spatafora J.W."/>
            <person name="Grigoriev I.V."/>
            <person name="Martin F.M."/>
        </authorList>
    </citation>
    <scope>NUCLEOTIDE SEQUENCE [LARGE SCALE GENOMIC DNA]</scope>
    <source>
        <strain evidence="3 4">CBS 459.81</strain>
    </source>
</reference>